<dbReference type="Proteomes" id="UP001154282">
    <property type="component" value="Unassembled WGS sequence"/>
</dbReference>
<comment type="caution">
    <text evidence="1">The sequence shown here is derived from an EMBL/GenBank/DDBJ whole genome shotgun (WGS) entry which is preliminary data.</text>
</comment>
<dbReference type="EMBL" id="CAMGYJ010000010">
    <property type="protein sequence ID" value="CAI0549266.1"/>
    <property type="molecule type" value="Genomic_DNA"/>
</dbReference>
<reference evidence="1" key="1">
    <citation type="submission" date="2022-08" db="EMBL/GenBank/DDBJ databases">
        <authorList>
            <person name="Gutierrez-Valencia J."/>
        </authorList>
    </citation>
    <scope>NUCLEOTIDE SEQUENCE</scope>
</reference>
<evidence type="ECO:0000313" key="1">
    <source>
        <dbReference type="EMBL" id="CAI0549266.1"/>
    </source>
</evidence>
<name>A0AAV0QW45_9ROSI</name>
<gene>
    <name evidence="1" type="ORF">LITE_LOCUS45078</name>
</gene>
<accession>A0AAV0QW45</accession>
<sequence length="28" mass="3314">MAVSLELLLRTWEEVRSPVQSWLVLSRD</sequence>
<organism evidence="1 2">
    <name type="scientific">Linum tenue</name>
    <dbReference type="NCBI Taxonomy" id="586396"/>
    <lineage>
        <taxon>Eukaryota</taxon>
        <taxon>Viridiplantae</taxon>
        <taxon>Streptophyta</taxon>
        <taxon>Embryophyta</taxon>
        <taxon>Tracheophyta</taxon>
        <taxon>Spermatophyta</taxon>
        <taxon>Magnoliopsida</taxon>
        <taxon>eudicotyledons</taxon>
        <taxon>Gunneridae</taxon>
        <taxon>Pentapetalae</taxon>
        <taxon>rosids</taxon>
        <taxon>fabids</taxon>
        <taxon>Malpighiales</taxon>
        <taxon>Linaceae</taxon>
        <taxon>Linum</taxon>
    </lineage>
</organism>
<dbReference type="AlphaFoldDB" id="A0AAV0QW45"/>
<keyword evidence="2" id="KW-1185">Reference proteome</keyword>
<evidence type="ECO:0000313" key="2">
    <source>
        <dbReference type="Proteomes" id="UP001154282"/>
    </source>
</evidence>
<proteinExistence type="predicted"/>
<protein>
    <submittedName>
        <fullName evidence="1">Uncharacterized protein</fullName>
    </submittedName>
</protein>